<feature type="chain" id="PRO_5017481999" evidence="1">
    <location>
        <begin position="22"/>
        <end position="127"/>
    </location>
</feature>
<sequence>MNLSIILIFVLFLLFVTGSQSLTPRQIIPSPITIEKVGKQKLAATVKWDGIDNNDNQTLYASLECDPFQAIDVENPFLYPVFSDRKVVFDLTVLISNVVVTCDCDMDTNANLDPDERWTLSFGFESP</sequence>
<proteinExistence type="predicted"/>
<keyword evidence="3" id="KW-1185">Reference proteome</keyword>
<dbReference type="EMBL" id="QKYT01000335">
    <property type="protein sequence ID" value="RIA86943.1"/>
    <property type="molecule type" value="Genomic_DNA"/>
</dbReference>
<evidence type="ECO:0000313" key="3">
    <source>
        <dbReference type="Proteomes" id="UP000265703"/>
    </source>
</evidence>
<evidence type="ECO:0000256" key="1">
    <source>
        <dbReference type="SAM" id="SignalP"/>
    </source>
</evidence>
<accession>A0A397SLC2</accession>
<evidence type="ECO:0000313" key="2">
    <source>
        <dbReference type="EMBL" id="RIA86943.1"/>
    </source>
</evidence>
<reference evidence="2 3" key="1">
    <citation type="submission" date="2018-06" db="EMBL/GenBank/DDBJ databases">
        <title>Comparative genomics reveals the genomic features of Rhizophagus irregularis, R. cerebriforme, R. diaphanum and Gigaspora rosea, and their symbiotic lifestyle signature.</title>
        <authorList>
            <person name="Morin E."/>
            <person name="San Clemente H."/>
            <person name="Chen E.C.H."/>
            <person name="De La Providencia I."/>
            <person name="Hainaut M."/>
            <person name="Kuo A."/>
            <person name="Kohler A."/>
            <person name="Murat C."/>
            <person name="Tang N."/>
            <person name="Roy S."/>
            <person name="Loubradou J."/>
            <person name="Henrissat B."/>
            <person name="Grigoriev I.V."/>
            <person name="Corradi N."/>
            <person name="Roux C."/>
            <person name="Martin F.M."/>
        </authorList>
    </citation>
    <scope>NUCLEOTIDE SEQUENCE [LARGE SCALE GENOMIC DNA]</scope>
    <source>
        <strain evidence="2 3">DAOM 227022</strain>
    </source>
</reference>
<dbReference type="OrthoDB" id="2456263at2759"/>
<feature type="signal peptide" evidence="1">
    <location>
        <begin position="1"/>
        <end position="21"/>
    </location>
</feature>
<dbReference type="AlphaFoldDB" id="A0A397SLC2"/>
<protein>
    <submittedName>
        <fullName evidence="2">Uncharacterized protein</fullName>
    </submittedName>
</protein>
<dbReference type="Proteomes" id="UP000265703">
    <property type="component" value="Unassembled WGS sequence"/>
</dbReference>
<comment type="caution">
    <text evidence="2">The sequence shown here is derived from an EMBL/GenBank/DDBJ whole genome shotgun (WGS) entry which is preliminary data.</text>
</comment>
<organism evidence="2 3">
    <name type="scientific">Glomus cerebriforme</name>
    <dbReference type="NCBI Taxonomy" id="658196"/>
    <lineage>
        <taxon>Eukaryota</taxon>
        <taxon>Fungi</taxon>
        <taxon>Fungi incertae sedis</taxon>
        <taxon>Mucoromycota</taxon>
        <taxon>Glomeromycotina</taxon>
        <taxon>Glomeromycetes</taxon>
        <taxon>Glomerales</taxon>
        <taxon>Glomeraceae</taxon>
        <taxon>Glomus</taxon>
    </lineage>
</organism>
<gene>
    <name evidence="2" type="ORF">C1645_828501</name>
</gene>
<keyword evidence="1" id="KW-0732">Signal</keyword>
<name>A0A397SLC2_9GLOM</name>